<evidence type="ECO:0000256" key="5">
    <source>
        <dbReference type="SAM" id="SignalP"/>
    </source>
</evidence>
<feature type="chain" id="PRO_5011314892" evidence="5">
    <location>
        <begin position="17"/>
        <end position="623"/>
    </location>
</feature>
<dbReference type="InterPro" id="IPR026444">
    <property type="entry name" value="Secre_tail"/>
</dbReference>
<dbReference type="InterPro" id="IPR003961">
    <property type="entry name" value="FN3_dom"/>
</dbReference>
<dbReference type="Gene3D" id="2.60.40.10">
    <property type="entry name" value="Immunoglobulins"/>
    <property type="match status" value="1"/>
</dbReference>
<dbReference type="InterPro" id="IPR013783">
    <property type="entry name" value="Ig-like_fold"/>
</dbReference>
<dbReference type="InterPro" id="IPR001322">
    <property type="entry name" value="Lamin_tail_dom"/>
</dbReference>
<organism evidence="7 8">
    <name type="scientific">Kaistella haifensis DSM 19056</name>
    <dbReference type="NCBI Taxonomy" id="1450526"/>
    <lineage>
        <taxon>Bacteria</taxon>
        <taxon>Pseudomonadati</taxon>
        <taxon>Bacteroidota</taxon>
        <taxon>Flavobacteriia</taxon>
        <taxon>Flavobacteriales</taxon>
        <taxon>Weeksellaceae</taxon>
        <taxon>Chryseobacterium group</taxon>
        <taxon>Kaistella</taxon>
    </lineage>
</organism>
<evidence type="ECO:0000259" key="6">
    <source>
        <dbReference type="PROSITE" id="PS50853"/>
    </source>
</evidence>
<dbReference type="EMBL" id="JASZ02000008">
    <property type="protein sequence ID" value="OWK98608.1"/>
    <property type="molecule type" value="Genomic_DNA"/>
</dbReference>
<comment type="caution">
    <text evidence="7">The sequence shown here is derived from an EMBL/GenBank/DDBJ whole genome shotgun (WGS) entry which is preliminary data.</text>
</comment>
<sequence>MRIILFLILLPFLAEAQAPSGYYDGTSTLTGYVLKSKLHQIISEKNINWHYGDLTNFYNQTDLDKYYDHDASNTTILLDIYSEIPNGSDSYEYTTANIVGSASAEGQGWNREHMMPQSTFNSNYPMYSDLFYVIPTDARINQLRSNYPYGVAKTTTTPFYTFSNGSKINTNATAGSGYTGRVYEPIDEFKGDIARSLLYFAVRYEGKLSSFNFYNGSSAANDTSPLDGTEEKSFENWYLALLLQWNAQDPVSQREIDRNNAVFAIQKNRNPFIDHPEWVNAIWSQTPDAAVPQAPTNLNVAKNSAYFVTLNWNASPDSDVIGYKIYQNGVLVANTKNTSVDIEHLLPSTAYKFTVKAYDNGYLESSESNLISVTTLPNDIFAKDLMITKYIEGTSNNKAIEITNKTGHPVNLNKYRLSIQFYSGSNYYFPAPFELEGTVQNNETFVILNPNAQLSCITNDQARFVTAAPQMTFSGSQYLELRYNSETVDAMGTKDMSNSSTLGNISLYRSNSVQQPTANFDLAEWQSHETNYCENLGILAATDVSIFSENDFSVYPNPVGDWLSVKGKQLEKIQKISLVDVSGRLLKQEDNPFKNGNSWNVQHLKPGVYILKIDHRAVKFIKK</sequence>
<evidence type="ECO:0000313" key="7">
    <source>
        <dbReference type="EMBL" id="OWK98608.1"/>
    </source>
</evidence>
<dbReference type="Pfam" id="PF18962">
    <property type="entry name" value="Por_Secre_tail"/>
    <property type="match status" value="1"/>
</dbReference>
<dbReference type="Pfam" id="PF04231">
    <property type="entry name" value="Endonuclease_1"/>
    <property type="match status" value="1"/>
</dbReference>
<name>A0A246BA98_9FLAO</name>
<evidence type="ECO:0000256" key="3">
    <source>
        <dbReference type="ARBA" id="ARBA00022729"/>
    </source>
</evidence>
<keyword evidence="4" id="KW-0378">Hydrolase</keyword>
<protein>
    <submittedName>
        <fullName evidence="7">Endonuclease I</fullName>
    </submittedName>
</protein>
<dbReference type="NCBIfam" id="TIGR04183">
    <property type="entry name" value="Por_Secre_tail"/>
    <property type="match status" value="1"/>
</dbReference>
<dbReference type="InterPro" id="IPR036116">
    <property type="entry name" value="FN3_sf"/>
</dbReference>
<keyword evidence="2" id="KW-0540">Nuclease</keyword>
<dbReference type="PROSITE" id="PS50853">
    <property type="entry name" value="FN3"/>
    <property type="match status" value="1"/>
</dbReference>
<keyword evidence="8" id="KW-1185">Reference proteome</keyword>
<dbReference type="GO" id="GO:0016787">
    <property type="term" value="F:hydrolase activity"/>
    <property type="evidence" value="ECO:0007669"/>
    <property type="project" value="UniProtKB-KW"/>
</dbReference>
<dbReference type="AlphaFoldDB" id="A0A246BA98"/>
<dbReference type="SUPFAM" id="SSF49265">
    <property type="entry name" value="Fibronectin type III"/>
    <property type="match status" value="1"/>
</dbReference>
<dbReference type="GO" id="GO:0004519">
    <property type="term" value="F:endonuclease activity"/>
    <property type="evidence" value="ECO:0007669"/>
    <property type="project" value="UniProtKB-KW"/>
</dbReference>
<keyword evidence="3 5" id="KW-0732">Signal</keyword>
<dbReference type="Pfam" id="PF00041">
    <property type="entry name" value="fn3"/>
    <property type="match status" value="1"/>
</dbReference>
<evidence type="ECO:0000256" key="1">
    <source>
        <dbReference type="ARBA" id="ARBA00006429"/>
    </source>
</evidence>
<feature type="signal peptide" evidence="5">
    <location>
        <begin position="1"/>
        <end position="16"/>
    </location>
</feature>
<dbReference type="SMART" id="SM00060">
    <property type="entry name" value="FN3"/>
    <property type="match status" value="1"/>
</dbReference>
<dbReference type="PANTHER" id="PTHR33607">
    <property type="entry name" value="ENDONUCLEASE-1"/>
    <property type="match status" value="1"/>
</dbReference>
<comment type="similarity">
    <text evidence="1">Belongs to the EndA/NucM nuclease family.</text>
</comment>
<dbReference type="InterPro" id="IPR044925">
    <property type="entry name" value="His-Me_finger_sf"/>
</dbReference>
<dbReference type="SUPFAM" id="SSF54060">
    <property type="entry name" value="His-Me finger endonucleases"/>
    <property type="match status" value="1"/>
</dbReference>
<proteinExistence type="inferred from homology"/>
<reference evidence="7 8" key="1">
    <citation type="submission" date="2017-05" db="EMBL/GenBank/DDBJ databases">
        <title>Genome of Chryseobacterium haifense.</title>
        <authorList>
            <person name="Newman J.D."/>
        </authorList>
    </citation>
    <scope>NUCLEOTIDE SEQUENCE [LARGE SCALE GENOMIC DNA]</scope>
    <source>
        <strain evidence="7 8">DSM 19056</strain>
    </source>
</reference>
<accession>A0A246BA98</accession>
<dbReference type="RefSeq" id="WP_031503930.1">
    <property type="nucleotide sequence ID" value="NZ_JASZ02000008.1"/>
</dbReference>
<evidence type="ECO:0000256" key="2">
    <source>
        <dbReference type="ARBA" id="ARBA00022722"/>
    </source>
</evidence>
<gene>
    <name evidence="7" type="ORF">AP75_05540</name>
</gene>
<dbReference type="CDD" id="cd00063">
    <property type="entry name" value="FN3"/>
    <property type="match status" value="1"/>
</dbReference>
<dbReference type="PANTHER" id="PTHR33607:SF2">
    <property type="entry name" value="ENDONUCLEASE-1"/>
    <property type="match status" value="1"/>
</dbReference>
<evidence type="ECO:0000313" key="8">
    <source>
        <dbReference type="Proteomes" id="UP000197587"/>
    </source>
</evidence>
<dbReference type="InterPro" id="IPR007346">
    <property type="entry name" value="Endonuclease-I"/>
</dbReference>
<dbReference type="Proteomes" id="UP000197587">
    <property type="component" value="Unassembled WGS sequence"/>
</dbReference>
<keyword evidence="7" id="KW-0255">Endonuclease</keyword>
<evidence type="ECO:0000256" key="4">
    <source>
        <dbReference type="ARBA" id="ARBA00022801"/>
    </source>
</evidence>
<feature type="domain" description="Fibronectin type-III" evidence="6">
    <location>
        <begin position="294"/>
        <end position="378"/>
    </location>
</feature>
<dbReference type="Pfam" id="PF00932">
    <property type="entry name" value="LTD"/>
    <property type="match status" value="1"/>
</dbReference>